<comment type="caution">
    <text evidence="1">The sequence shown here is derived from an EMBL/GenBank/DDBJ whole genome shotgun (WGS) entry which is preliminary data.</text>
</comment>
<evidence type="ECO:0000313" key="1">
    <source>
        <dbReference type="EMBL" id="GMN58348.1"/>
    </source>
</evidence>
<protein>
    <submittedName>
        <fullName evidence="1">Uncharacterized protein</fullName>
    </submittedName>
</protein>
<keyword evidence="2" id="KW-1185">Reference proteome</keyword>
<reference evidence="1" key="1">
    <citation type="submission" date="2023-07" db="EMBL/GenBank/DDBJ databases">
        <title>draft genome sequence of fig (Ficus carica).</title>
        <authorList>
            <person name="Takahashi T."/>
            <person name="Nishimura K."/>
        </authorList>
    </citation>
    <scope>NUCLEOTIDE SEQUENCE</scope>
</reference>
<dbReference type="Proteomes" id="UP001187192">
    <property type="component" value="Unassembled WGS sequence"/>
</dbReference>
<dbReference type="AlphaFoldDB" id="A0AA88DN30"/>
<gene>
    <name evidence="1" type="ORF">TIFTF001_027455</name>
</gene>
<accession>A0AA88DN30</accession>
<dbReference type="EMBL" id="BTGU01000077">
    <property type="protein sequence ID" value="GMN58348.1"/>
    <property type="molecule type" value="Genomic_DNA"/>
</dbReference>
<proteinExistence type="predicted"/>
<sequence length="51" mass="5041">MGWGAGRAWGGGGRGVVADVGGSPMTGLRLPAMAGRSPVTKKIGVGRGKMM</sequence>
<name>A0AA88DN30_FICCA</name>
<organism evidence="1 2">
    <name type="scientific">Ficus carica</name>
    <name type="common">Common fig</name>
    <dbReference type="NCBI Taxonomy" id="3494"/>
    <lineage>
        <taxon>Eukaryota</taxon>
        <taxon>Viridiplantae</taxon>
        <taxon>Streptophyta</taxon>
        <taxon>Embryophyta</taxon>
        <taxon>Tracheophyta</taxon>
        <taxon>Spermatophyta</taxon>
        <taxon>Magnoliopsida</taxon>
        <taxon>eudicotyledons</taxon>
        <taxon>Gunneridae</taxon>
        <taxon>Pentapetalae</taxon>
        <taxon>rosids</taxon>
        <taxon>fabids</taxon>
        <taxon>Rosales</taxon>
        <taxon>Moraceae</taxon>
        <taxon>Ficeae</taxon>
        <taxon>Ficus</taxon>
    </lineage>
</organism>
<evidence type="ECO:0000313" key="2">
    <source>
        <dbReference type="Proteomes" id="UP001187192"/>
    </source>
</evidence>